<proteinExistence type="predicted"/>
<accession>A0A9P7MJ38</accession>
<dbReference type="OrthoDB" id="19657at2759"/>
<dbReference type="SUPFAM" id="SSF75005">
    <property type="entry name" value="Arabinanase/levansucrase/invertase"/>
    <property type="match status" value="1"/>
</dbReference>
<keyword evidence="1" id="KW-0732">Signal</keyword>
<keyword evidence="3" id="KW-1185">Reference proteome</keyword>
<dbReference type="InterPro" id="IPR050727">
    <property type="entry name" value="GH43_arabinanases"/>
</dbReference>
<protein>
    <submittedName>
        <fullName evidence="2">Uncharacterized protein</fullName>
    </submittedName>
</protein>
<sequence>MRFTPLLLSNLAALGSLGGLIPGAQAAIDPSQLEGYVFAYFTGNSIEGEKIYLSASQGNDALNWQELNGGQPILSSTKGTRGLRDPFIMRAHTGDKFYLIATDLSIGSGTSWGSATRQGSHYLEIWESSDLISWSEQRHILVSPESAGNTWAPEAYWDDALGQYIVFWASALYGASDPTHTGSSYDRMLYATTTDFVTFSQAQVWQDTGKARIDSTVLQKGEVYYRFTKDEGGSTGCVDIIQESSTNLTAPVSGWRQSATCIGKKAGTGAVEGPTSFKANPADVNGAKFYLFVDEYAGRGYIPLETADIANPSWKQSSSYKLPKSPRHGTVMPVTAGELSRITSHYASGTK</sequence>
<dbReference type="CDD" id="cd08983">
    <property type="entry name" value="GH43_Bt3655-like"/>
    <property type="match status" value="1"/>
</dbReference>
<name>A0A9P7MJ38_9HYPO</name>
<gene>
    <name evidence="2" type="ORF">E4U60_007278</name>
</gene>
<dbReference type="EMBL" id="SRPO01000008">
    <property type="protein sequence ID" value="KAG5949142.1"/>
    <property type="molecule type" value="Genomic_DNA"/>
</dbReference>
<feature type="signal peptide" evidence="1">
    <location>
        <begin position="1"/>
        <end position="26"/>
    </location>
</feature>
<evidence type="ECO:0000313" key="2">
    <source>
        <dbReference type="EMBL" id="KAG5949142.1"/>
    </source>
</evidence>
<organism evidence="2 3">
    <name type="scientific">Claviceps pazoutovae</name>
    <dbReference type="NCBI Taxonomy" id="1649127"/>
    <lineage>
        <taxon>Eukaryota</taxon>
        <taxon>Fungi</taxon>
        <taxon>Dikarya</taxon>
        <taxon>Ascomycota</taxon>
        <taxon>Pezizomycotina</taxon>
        <taxon>Sordariomycetes</taxon>
        <taxon>Hypocreomycetidae</taxon>
        <taxon>Hypocreales</taxon>
        <taxon>Clavicipitaceae</taxon>
        <taxon>Claviceps</taxon>
    </lineage>
</organism>
<dbReference type="AlphaFoldDB" id="A0A9P7MJ38"/>
<comment type="caution">
    <text evidence="2">The sequence shown here is derived from an EMBL/GenBank/DDBJ whole genome shotgun (WGS) entry which is preliminary data.</text>
</comment>
<feature type="chain" id="PRO_5040136651" evidence="1">
    <location>
        <begin position="27"/>
        <end position="351"/>
    </location>
</feature>
<dbReference type="Proteomes" id="UP000706124">
    <property type="component" value="Unassembled WGS sequence"/>
</dbReference>
<dbReference type="PANTHER" id="PTHR43301">
    <property type="entry name" value="ARABINAN ENDO-1,5-ALPHA-L-ARABINOSIDASE"/>
    <property type="match status" value="1"/>
</dbReference>
<evidence type="ECO:0000313" key="3">
    <source>
        <dbReference type="Proteomes" id="UP000706124"/>
    </source>
</evidence>
<dbReference type="PANTHER" id="PTHR43301:SF3">
    <property type="entry name" value="ARABINAN ENDO-1,5-ALPHA-L-ARABINOSIDASE A-RELATED"/>
    <property type="match status" value="1"/>
</dbReference>
<reference evidence="2 3" key="1">
    <citation type="journal article" date="2020" name="bioRxiv">
        <title>Whole genome comparisons of ergot fungi reveals the divergence and evolution of species within the genus Claviceps are the result of varying mechanisms driving genome evolution and host range expansion.</title>
        <authorList>
            <person name="Wyka S.A."/>
            <person name="Mondo S.J."/>
            <person name="Liu M."/>
            <person name="Dettman J."/>
            <person name="Nalam V."/>
            <person name="Broders K.D."/>
        </authorList>
    </citation>
    <scope>NUCLEOTIDE SEQUENCE [LARGE SCALE GENOMIC DNA]</scope>
    <source>
        <strain evidence="2 3">CCC 1485</strain>
    </source>
</reference>
<evidence type="ECO:0000256" key="1">
    <source>
        <dbReference type="SAM" id="SignalP"/>
    </source>
</evidence>
<dbReference type="Gene3D" id="2.115.10.20">
    <property type="entry name" value="Glycosyl hydrolase domain, family 43"/>
    <property type="match status" value="1"/>
</dbReference>
<dbReference type="InterPro" id="IPR023296">
    <property type="entry name" value="Glyco_hydro_beta-prop_sf"/>
</dbReference>